<dbReference type="PANTHER" id="PTHR36451:SF1">
    <property type="entry name" value="OMEGA-HYDROXY-BETA-DIHYDROMENAQUINONE-9 SULFOTRANSFERASE STF3"/>
    <property type="match status" value="1"/>
</dbReference>
<dbReference type="InterPro" id="IPR052736">
    <property type="entry name" value="Stf3_sulfotransferase"/>
</dbReference>
<dbReference type="EMBL" id="MIGZ01000023">
    <property type="protein sequence ID" value="ODQ95211.1"/>
    <property type="molecule type" value="Genomic_DNA"/>
</dbReference>
<protein>
    <submittedName>
        <fullName evidence="1">Sulfotransferase</fullName>
    </submittedName>
</protein>
<dbReference type="InterPro" id="IPR027417">
    <property type="entry name" value="P-loop_NTPase"/>
</dbReference>
<name>A0A1E3RZG2_9MYCO</name>
<dbReference type="SUPFAM" id="SSF52540">
    <property type="entry name" value="P-loop containing nucleoside triphosphate hydrolases"/>
    <property type="match status" value="1"/>
</dbReference>
<dbReference type="AlphaFoldDB" id="A0A1E3RZG2"/>
<evidence type="ECO:0000313" key="1">
    <source>
        <dbReference type="EMBL" id="ODQ95211.1"/>
    </source>
</evidence>
<dbReference type="PANTHER" id="PTHR36451">
    <property type="entry name" value="PAPS-DEPENDENT SULFOTRANSFERASE STF3"/>
    <property type="match status" value="1"/>
</dbReference>
<comment type="caution">
    <text evidence="1">The sequence shown here is derived from an EMBL/GenBank/DDBJ whole genome shotgun (WGS) entry which is preliminary data.</text>
</comment>
<dbReference type="Gene3D" id="3.40.50.300">
    <property type="entry name" value="P-loop containing nucleotide triphosphate hydrolases"/>
    <property type="match status" value="1"/>
</dbReference>
<organism evidence="1 2">
    <name type="scientific">Mycolicibacterium holsaticum</name>
    <dbReference type="NCBI Taxonomy" id="152142"/>
    <lineage>
        <taxon>Bacteria</taxon>
        <taxon>Bacillati</taxon>
        <taxon>Actinomycetota</taxon>
        <taxon>Actinomycetes</taxon>
        <taxon>Mycobacteriales</taxon>
        <taxon>Mycobacteriaceae</taxon>
        <taxon>Mycolicibacterium</taxon>
    </lineage>
</organism>
<dbReference type="RefSeq" id="WP_069404335.1">
    <property type="nucleotide sequence ID" value="NZ_MIGZ01000023.1"/>
</dbReference>
<reference evidence="2" key="1">
    <citation type="submission" date="2016-09" db="EMBL/GenBank/DDBJ databases">
        <authorList>
            <person name="Greninger A.L."/>
            <person name="Jerome K.R."/>
            <person name="Mcnair B."/>
            <person name="Wallis C."/>
            <person name="Fang F."/>
        </authorList>
    </citation>
    <scope>NUCLEOTIDE SEQUENCE [LARGE SCALE GENOMIC DNA]</scope>
    <source>
        <strain evidence="2">M7</strain>
    </source>
</reference>
<accession>A0A1E3RZG2</accession>
<sequence>MTAKRYPSPQRLLDEAVAECGHTDFGPGDFREGLAVLLDSLERDGDLDPGTDTAVIGDLRRRLVNRLEVEAHYRAHPEVDDVVVEGPVDINGLPRTGTTALADMLSLDPQFRCLRGWEQYQPVPPPIAGAETADPRRQAFLRMHEERPVAQAAMHIFEVDATMEDTEILGMAFHGQQMTLPVPRYRTWWRRADLTDTYAYHRRVVKLLGSRCPPRRWLFKAPHHKFHLSALAEAYPDVRFVMTHRDPAKVVPSYTSLVSTIFPPAHGERDLHALGREVSVHLREGMESAIADRARIGEDRFFDVHHIELAADPRGTVERVYDWLGLELKPDVAEEIFAWQDANAVGAKGTHRYTAEQFGLSVEQIRSDYDFYIRRFDVAAETAGG</sequence>
<keyword evidence="2" id="KW-1185">Reference proteome</keyword>
<dbReference type="Proteomes" id="UP000094243">
    <property type="component" value="Unassembled WGS sequence"/>
</dbReference>
<proteinExistence type="predicted"/>
<dbReference type="OrthoDB" id="9777890at2"/>
<evidence type="ECO:0000313" key="2">
    <source>
        <dbReference type="Proteomes" id="UP000094243"/>
    </source>
</evidence>
<gene>
    <name evidence="1" type="ORF">BHQ17_06150</name>
</gene>
<dbReference type="Pfam" id="PF13469">
    <property type="entry name" value="Sulfotransfer_3"/>
    <property type="match status" value="1"/>
</dbReference>
<keyword evidence="1" id="KW-0808">Transferase</keyword>
<dbReference type="GO" id="GO:0016740">
    <property type="term" value="F:transferase activity"/>
    <property type="evidence" value="ECO:0007669"/>
    <property type="project" value="UniProtKB-KW"/>
</dbReference>